<dbReference type="SUPFAM" id="SSF51445">
    <property type="entry name" value="(Trans)glycosidases"/>
    <property type="match status" value="1"/>
</dbReference>
<comment type="catalytic activity">
    <reaction evidence="1 5">
        <text>Hydrolysis of terminal non-reducing N-acetyl-D-hexosamine residues in N-acetyl-beta-D-hexosaminides.</text>
        <dbReference type="EC" id="3.2.1.52"/>
    </reaction>
</comment>
<dbReference type="EMBL" id="MCGO01000071">
    <property type="protein sequence ID" value="ORY32487.1"/>
    <property type="molecule type" value="Genomic_DNA"/>
</dbReference>
<evidence type="ECO:0000256" key="1">
    <source>
        <dbReference type="ARBA" id="ARBA00001231"/>
    </source>
</evidence>
<keyword evidence="4 5" id="KW-0326">Glycosidase</keyword>
<dbReference type="InterPro" id="IPR015883">
    <property type="entry name" value="Glyco_hydro_20_cat"/>
</dbReference>
<dbReference type="PANTHER" id="PTHR22600">
    <property type="entry name" value="BETA-HEXOSAMINIDASE"/>
    <property type="match status" value="1"/>
</dbReference>
<dbReference type="EC" id="3.2.1.52" evidence="5"/>
<dbReference type="GO" id="GO:0016020">
    <property type="term" value="C:membrane"/>
    <property type="evidence" value="ECO:0007669"/>
    <property type="project" value="TreeGrafter"/>
</dbReference>
<dbReference type="Pfam" id="PF00728">
    <property type="entry name" value="Glyco_hydro_20"/>
    <property type="match status" value="1"/>
</dbReference>
<evidence type="ECO:0000313" key="10">
    <source>
        <dbReference type="Proteomes" id="UP000193642"/>
    </source>
</evidence>
<gene>
    <name evidence="9" type="ORF">BCR33DRAFT_856561</name>
</gene>
<evidence type="ECO:0000256" key="2">
    <source>
        <dbReference type="ARBA" id="ARBA00006285"/>
    </source>
</evidence>
<dbReference type="OrthoDB" id="428480at2759"/>
<dbReference type="GO" id="GO:0004563">
    <property type="term" value="F:beta-N-acetylhexosaminidase activity"/>
    <property type="evidence" value="ECO:0007669"/>
    <property type="project" value="UniProtKB-EC"/>
</dbReference>
<dbReference type="SUPFAM" id="SSF55545">
    <property type="entry name" value="beta-N-acetylhexosaminidase-like domain"/>
    <property type="match status" value="1"/>
</dbReference>
<dbReference type="InterPro" id="IPR017853">
    <property type="entry name" value="GH"/>
</dbReference>
<dbReference type="InterPro" id="IPR025705">
    <property type="entry name" value="Beta_hexosaminidase_sua/sub"/>
</dbReference>
<evidence type="ECO:0000256" key="6">
    <source>
        <dbReference type="PIRSR" id="PIRSR001093-1"/>
    </source>
</evidence>
<evidence type="ECO:0000256" key="3">
    <source>
        <dbReference type="ARBA" id="ARBA00022801"/>
    </source>
</evidence>
<evidence type="ECO:0000259" key="8">
    <source>
        <dbReference type="Pfam" id="PF02838"/>
    </source>
</evidence>
<feature type="domain" description="Glycoside hydrolase family 20 catalytic" evidence="7">
    <location>
        <begin position="67"/>
        <end position="430"/>
    </location>
</feature>
<evidence type="ECO:0000313" key="9">
    <source>
        <dbReference type="EMBL" id="ORY32487.1"/>
    </source>
</evidence>
<keyword evidence="10" id="KW-1185">Reference proteome</keyword>
<comment type="caution">
    <text evidence="9">The sequence shown here is derived from an EMBL/GenBank/DDBJ whole genome shotgun (WGS) entry which is preliminary data.</text>
</comment>
<organism evidence="9 10">
    <name type="scientific">Rhizoclosmatium globosum</name>
    <dbReference type="NCBI Taxonomy" id="329046"/>
    <lineage>
        <taxon>Eukaryota</taxon>
        <taxon>Fungi</taxon>
        <taxon>Fungi incertae sedis</taxon>
        <taxon>Chytridiomycota</taxon>
        <taxon>Chytridiomycota incertae sedis</taxon>
        <taxon>Chytridiomycetes</taxon>
        <taxon>Chytridiales</taxon>
        <taxon>Chytriomycetaceae</taxon>
        <taxon>Rhizoclosmatium</taxon>
    </lineage>
</organism>
<reference evidence="9 10" key="1">
    <citation type="submission" date="2016-07" db="EMBL/GenBank/DDBJ databases">
        <title>Pervasive Adenine N6-methylation of Active Genes in Fungi.</title>
        <authorList>
            <consortium name="DOE Joint Genome Institute"/>
            <person name="Mondo S.J."/>
            <person name="Dannebaum R.O."/>
            <person name="Kuo R.C."/>
            <person name="Labutti K."/>
            <person name="Haridas S."/>
            <person name="Kuo A."/>
            <person name="Salamov A."/>
            <person name="Ahrendt S.R."/>
            <person name="Lipzen A."/>
            <person name="Sullivan W."/>
            <person name="Andreopoulos W.B."/>
            <person name="Clum A."/>
            <person name="Lindquist E."/>
            <person name="Daum C."/>
            <person name="Ramamoorthy G.K."/>
            <person name="Gryganskyi A."/>
            <person name="Culley D."/>
            <person name="Magnuson J.K."/>
            <person name="James T.Y."/>
            <person name="O'Malley M.A."/>
            <person name="Stajich J.E."/>
            <person name="Spatafora J.W."/>
            <person name="Visel A."/>
            <person name="Grigoriev I.V."/>
        </authorList>
    </citation>
    <scope>NUCLEOTIDE SEQUENCE [LARGE SCALE GENOMIC DNA]</scope>
    <source>
        <strain evidence="9 10">JEL800</strain>
    </source>
</reference>
<dbReference type="Proteomes" id="UP000193642">
    <property type="component" value="Unassembled WGS sequence"/>
</dbReference>
<dbReference type="AlphaFoldDB" id="A0A1Y2BDC2"/>
<dbReference type="InterPro" id="IPR029018">
    <property type="entry name" value="Hex-like_dom2"/>
</dbReference>
<dbReference type="GO" id="GO:0005975">
    <property type="term" value="P:carbohydrate metabolic process"/>
    <property type="evidence" value="ECO:0007669"/>
    <property type="project" value="InterPro"/>
</dbReference>
<proteinExistence type="inferred from homology"/>
<accession>A0A1Y2BDC2</accession>
<dbReference type="PIRSF" id="PIRSF001093">
    <property type="entry name" value="B-hxosamndse_ab_euk"/>
    <property type="match status" value="1"/>
</dbReference>
<evidence type="ECO:0000256" key="4">
    <source>
        <dbReference type="ARBA" id="ARBA00023295"/>
    </source>
</evidence>
<dbReference type="PANTHER" id="PTHR22600:SF57">
    <property type="entry name" value="BETA-N-ACETYLHEXOSAMINIDASE"/>
    <property type="match status" value="1"/>
</dbReference>
<dbReference type="Pfam" id="PF02838">
    <property type="entry name" value="Glyco_hydro_20b"/>
    <property type="match status" value="1"/>
</dbReference>
<comment type="similarity">
    <text evidence="2 5">Belongs to the glycosyl hydrolase 20 family.</text>
</comment>
<protein>
    <recommendedName>
        <fullName evidence="5">Beta-hexosaminidase</fullName>
        <ecNumber evidence="5">3.2.1.52</ecNumber>
    </recommendedName>
</protein>
<dbReference type="Gene3D" id="3.30.379.10">
    <property type="entry name" value="Chitobiase/beta-hexosaminidase domain 2-like"/>
    <property type="match status" value="1"/>
</dbReference>
<evidence type="ECO:0000256" key="5">
    <source>
        <dbReference type="PIRNR" id="PIRNR001093"/>
    </source>
</evidence>
<keyword evidence="3 5" id="KW-0378">Hydrolase</keyword>
<feature type="domain" description="Beta-hexosaminidase bacterial type N-terminal" evidence="8">
    <location>
        <begin position="17"/>
        <end position="64"/>
    </location>
</feature>
<sequence length="546" mass="60773">MLKKGVAGKPFKLPGSSEAYTLDVTENGAIITADNQIGVKYALQTLSQLITNDGKLVLATVTDAPAFPYRGLLLDTARNFFPVEDIKRILDGLAASKLNVFHWHIYDSQSFPIEWLTYPQVHQKAAYKNADGTLKVYTKKDVQDIVQYAFERNIRVIPEFETPGHNAVLGHIDPDLIASWNHSPWDGSSFATNAMCSNKTIPVADVTSCPNEVVWWGRQYCNQPPCGQLDVRKEKALEVLDQLINEIGSWFSDPVIHVGHDEVNTRAYGLIPDNWDSVPADALHPMMRNFDTRLLGMLGGKTLAAWDEIVTDFGVADIIPKDSLITLWNVSHGAPAAIANVADKGFKNIAFERETPASALKIDGYATFTGQWHNWTMIYDYEPLDSLSANAKSAVKGGFGALWTETVKRHNLDRYVFPRVTAIAERLWSNVKRDEKTAVRLNRFRASLVNEKRIASASLDYLGNKEDYVFRPEYCDGSGLTAPGQKTAECCFPGQPLTAADGSGLIDPYGSHYSPKSGFNDYCKIASLYKTNNYKYSKPETVAYEY</sequence>
<dbReference type="STRING" id="329046.A0A1Y2BDC2"/>
<feature type="active site" description="Proton donor" evidence="6">
    <location>
        <position position="262"/>
    </location>
</feature>
<dbReference type="InterPro" id="IPR015882">
    <property type="entry name" value="HEX_bac_N"/>
</dbReference>
<dbReference type="GO" id="GO:0030203">
    <property type="term" value="P:glycosaminoglycan metabolic process"/>
    <property type="evidence" value="ECO:0007669"/>
    <property type="project" value="TreeGrafter"/>
</dbReference>
<name>A0A1Y2BDC2_9FUNG</name>
<evidence type="ECO:0000259" key="7">
    <source>
        <dbReference type="Pfam" id="PF00728"/>
    </source>
</evidence>
<dbReference type="Gene3D" id="3.20.20.80">
    <property type="entry name" value="Glycosidases"/>
    <property type="match status" value="1"/>
</dbReference>
<dbReference type="PRINTS" id="PR00738">
    <property type="entry name" value="GLHYDRLASE20"/>
</dbReference>